<dbReference type="EMBL" id="PFEM01000037">
    <property type="protein sequence ID" value="PJE69884.1"/>
    <property type="molecule type" value="Genomic_DNA"/>
</dbReference>
<feature type="transmembrane region" description="Helical" evidence="6">
    <location>
        <begin position="129"/>
        <end position="149"/>
    </location>
</feature>
<keyword evidence="3 6" id="KW-0812">Transmembrane</keyword>
<dbReference type="Pfam" id="PF00892">
    <property type="entry name" value="EamA"/>
    <property type="match status" value="2"/>
</dbReference>
<sequence length="286" mass="30989">MSSSRKSAYAALLITALIWGIAPPVIKYTLGFISPIGFLFYRFLLVSLILIIPLGLRIKKIKPTKKQWPQYLALGFLGTPLTLSLLFTGMAKATAIAGAVIWVIAPMLVILGGAFWLKDHITTKEKIGIAVVLTGTLITICQPLFSAQARLHQQILGNLLIFLGTIAWASFTLLAKKANLDNFILLSSSFLVGTIILLPLFLSQSNLPPQALPGIIYMAIFGSVIAYGTYLYGHRQIEVSEAALFTYLQPLFGVPLAAVWLKEPIVLPFLVGAALIAAGALIAEQR</sequence>
<dbReference type="InterPro" id="IPR050638">
    <property type="entry name" value="AA-Vitamin_Transporters"/>
</dbReference>
<feature type="transmembrane region" description="Helical" evidence="6">
    <location>
        <begin position="244"/>
        <end position="261"/>
    </location>
</feature>
<proteinExistence type="predicted"/>
<organism evidence="8 9">
    <name type="scientific">Candidatus Shapirobacteria bacterium CG10_big_fil_rev_8_21_14_0_10_48_15</name>
    <dbReference type="NCBI Taxonomy" id="1974484"/>
    <lineage>
        <taxon>Bacteria</taxon>
        <taxon>Candidatus Shapironibacteriota</taxon>
    </lineage>
</organism>
<feature type="transmembrane region" description="Helical" evidence="6">
    <location>
        <begin position="267"/>
        <end position="283"/>
    </location>
</feature>
<evidence type="ECO:0000256" key="4">
    <source>
        <dbReference type="ARBA" id="ARBA00022989"/>
    </source>
</evidence>
<dbReference type="InterPro" id="IPR000620">
    <property type="entry name" value="EamA_dom"/>
</dbReference>
<feature type="transmembrane region" description="Helical" evidence="6">
    <location>
        <begin position="182"/>
        <end position="202"/>
    </location>
</feature>
<evidence type="ECO:0000256" key="2">
    <source>
        <dbReference type="ARBA" id="ARBA00022475"/>
    </source>
</evidence>
<keyword evidence="2" id="KW-1003">Cell membrane</keyword>
<feature type="domain" description="EamA" evidence="7">
    <location>
        <begin position="156"/>
        <end position="282"/>
    </location>
</feature>
<evidence type="ECO:0000259" key="7">
    <source>
        <dbReference type="Pfam" id="PF00892"/>
    </source>
</evidence>
<feature type="transmembrane region" description="Helical" evidence="6">
    <location>
        <begin position="32"/>
        <end position="56"/>
    </location>
</feature>
<keyword evidence="5 6" id="KW-0472">Membrane</keyword>
<evidence type="ECO:0000256" key="5">
    <source>
        <dbReference type="ARBA" id="ARBA00023136"/>
    </source>
</evidence>
<comment type="subcellular location">
    <subcellularLocation>
        <location evidence="1">Cell membrane</location>
        <topology evidence="1">Multi-pass membrane protein</topology>
    </subcellularLocation>
</comment>
<dbReference type="PANTHER" id="PTHR32322">
    <property type="entry name" value="INNER MEMBRANE TRANSPORTER"/>
    <property type="match status" value="1"/>
</dbReference>
<dbReference type="SUPFAM" id="SSF103481">
    <property type="entry name" value="Multidrug resistance efflux transporter EmrE"/>
    <property type="match status" value="2"/>
</dbReference>
<keyword evidence="4 6" id="KW-1133">Transmembrane helix</keyword>
<gene>
    <name evidence="8" type="ORF">COU97_02790</name>
</gene>
<dbReference type="PANTHER" id="PTHR32322:SF18">
    <property type="entry name" value="S-ADENOSYLMETHIONINE_S-ADENOSYLHOMOCYSTEINE TRANSPORTER"/>
    <property type="match status" value="1"/>
</dbReference>
<feature type="transmembrane region" description="Helical" evidence="6">
    <location>
        <begin position="155"/>
        <end position="175"/>
    </location>
</feature>
<feature type="transmembrane region" description="Helical" evidence="6">
    <location>
        <begin position="7"/>
        <end position="26"/>
    </location>
</feature>
<reference evidence="9" key="1">
    <citation type="submission" date="2017-09" db="EMBL/GenBank/DDBJ databases">
        <title>Depth-based differentiation of microbial function through sediment-hosted aquifers and enrichment of novel symbionts in the deep terrestrial subsurface.</title>
        <authorList>
            <person name="Probst A.J."/>
            <person name="Ladd B."/>
            <person name="Jarett J.K."/>
            <person name="Geller-Mcgrath D.E."/>
            <person name="Sieber C.M.K."/>
            <person name="Emerson J.B."/>
            <person name="Anantharaman K."/>
            <person name="Thomas B.C."/>
            <person name="Malmstrom R."/>
            <person name="Stieglmeier M."/>
            <person name="Klingl A."/>
            <person name="Woyke T."/>
            <person name="Ryan C.M."/>
            <person name="Banfield J.F."/>
        </authorList>
    </citation>
    <scope>NUCLEOTIDE SEQUENCE [LARGE SCALE GENOMIC DNA]</scope>
</reference>
<comment type="caution">
    <text evidence="8">The sequence shown here is derived from an EMBL/GenBank/DDBJ whole genome shotgun (WGS) entry which is preliminary data.</text>
</comment>
<dbReference type="GO" id="GO:0005886">
    <property type="term" value="C:plasma membrane"/>
    <property type="evidence" value="ECO:0007669"/>
    <property type="project" value="UniProtKB-SubCell"/>
</dbReference>
<feature type="domain" description="EamA" evidence="7">
    <location>
        <begin position="8"/>
        <end position="140"/>
    </location>
</feature>
<evidence type="ECO:0000313" key="9">
    <source>
        <dbReference type="Proteomes" id="UP000231579"/>
    </source>
</evidence>
<feature type="transmembrane region" description="Helical" evidence="6">
    <location>
        <begin position="68"/>
        <end position="87"/>
    </location>
</feature>
<accession>A0A2M8L6K7</accession>
<name>A0A2M8L6K7_9BACT</name>
<protein>
    <recommendedName>
        <fullName evidence="7">EamA domain-containing protein</fullName>
    </recommendedName>
</protein>
<evidence type="ECO:0000256" key="1">
    <source>
        <dbReference type="ARBA" id="ARBA00004651"/>
    </source>
</evidence>
<feature type="transmembrane region" description="Helical" evidence="6">
    <location>
        <begin position="93"/>
        <end position="117"/>
    </location>
</feature>
<feature type="transmembrane region" description="Helical" evidence="6">
    <location>
        <begin position="214"/>
        <end position="232"/>
    </location>
</feature>
<evidence type="ECO:0000313" key="8">
    <source>
        <dbReference type="EMBL" id="PJE69884.1"/>
    </source>
</evidence>
<evidence type="ECO:0000256" key="6">
    <source>
        <dbReference type="SAM" id="Phobius"/>
    </source>
</evidence>
<dbReference type="Proteomes" id="UP000231579">
    <property type="component" value="Unassembled WGS sequence"/>
</dbReference>
<dbReference type="AlphaFoldDB" id="A0A2M8L6K7"/>
<evidence type="ECO:0000256" key="3">
    <source>
        <dbReference type="ARBA" id="ARBA00022692"/>
    </source>
</evidence>
<dbReference type="InterPro" id="IPR037185">
    <property type="entry name" value="EmrE-like"/>
</dbReference>